<protein>
    <submittedName>
        <fullName evidence="2">Os04g0463050 protein</fullName>
    </submittedName>
</protein>
<keyword evidence="3" id="KW-1185">Reference proteome</keyword>
<evidence type="ECO:0000256" key="1">
    <source>
        <dbReference type="SAM" id="MobiDB-lite"/>
    </source>
</evidence>
<feature type="region of interest" description="Disordered" evidence="1">
    <location>
        <begin position="1"/>
        <end position="20"/>
    </location>
</feature>
<name>A0A0P0WBF5_ORYSJ</name>
<gene>
    <name evidence="2" type="ordered locus">Os04g0463050</name>
    <name evidence="2" type="ORF">OSNPB_040463050</name>
</gene>
<dbReference type="PaxDb" id="39947-A0A0P0WBF5"/>
<dbReference type="Proteomes" id="UP000059680">
    <property type="component" value="Chromosome 4"/>
</dbReference>
<reference evidence="3" key="1">
    <citation type="journal article" date="2005" name="Nature">
        <title>The map-based sequence of the rice genome.</title>
        <authorList>
            <consortium name="International rice genome sequencing project (IRGSP)"/>
            <person name="Matsumoto T."/>
            <person name="Wu J."/>
            <person name="Kanamori H."/>
            <person name="Katayose Y."/>
            <person name="Fujisawa M."/>
            <person name="Namiki N."/>
            <person name="Mizuno H."/>
            <person name="Yamamoto K."/>
            <person name="Antonio B.A."/>
            <person name="Baba T."/>
            <person name="Sakata K."/>
            <person name="Nagamura Y."/>
            <person name="Aoki H."/>
            <person name="Arikawa K."/>
            <person name="Arita K."/>
            <person name="Bito T."/>
            <person name="Chiden Y."/>
            <person name="Fujitsuka N."/>
            <person name="Fukunaka R."/>
            <person name="Hamada M."/>
            <person name="Harada C."/>
            <person name="Hayashi A."/>
            <person name="Hijishita S."/>
            <person name="Honda M."/>
            <person name="Hosokawa S."/>
            <person name="Ichikawa Y."/>
            <person name="Idonuma A."/>
            <person name="Iijima M."/>
            <person name="Ikeda M."/>
            <person name="Ikeno M."/>
            <person name="Ito K."/>
            <person name="Ito S."/>
            <person name="Ito T."/>
            <person name="Ito Y."/>
            <person name="Ito Y."/>
            <person name="Iwabuchi A."/>
            <person name="Kamiya K."/>
            <person name="Karasawa W."/>
            <person name="Kurita K."/>
            <person name="Katagiri S."/>
            <person name="Kikuta A."/>
            <person name="Kobayashi H."/>
            <person name="Kobayashi N."/>
            <person name="Machita K."/>
            <person name="Maehara T."/>
            <person name="Masukawa M."/>
            <person name="Mizubayashi T."/>
            <person name="Mukai Y."/>
            <person name="Nagasaki H."/>
            <person name="Nagata Y."/>
            <person name="Naito S."/>
            <person name="Nakashima M."/>
            <person name="Nakama Y."/>
            <person name="Nakamichi Y."/>
            <person name="Nakamura M."/>
            <person name="Meguro A."/>
            <person name="Negishi M."/>
            <person name="Ohta I."/>
            <person name="Ohta T."/>
            <person name="Okamoto M."/>
            <person name="Ono N."/>
            <person name="Saji S."/>
            <person name="Sakaguchi M."/>
            <person name="Sakai K."/>
            <person name="Shibata M."/>
            <person name="Shimokawa T."/>
            <person name="Song J."/>
            <person name="Takazaki Y."/>
            <person name="Terasawa K."/>
            <person name="Tsugane M."/>
            <person name="Tsuji K."/>
            <person name="Ueda S."/>
            <person name="Waki K."/>
            <person name="Yamagata H."/>
            <person name="Yamamoto M."/>
            <person name="Yamamoto S."/>
            <person name="Yamane H."/>
            <person name="Yoshiki S."/>
            <person name="Yoshihara R."/>
            <person name="Yukawa K."/>
            <person name="Zhong H."/>
            <person name="Yano M."/>
            <person name="Yuan Q."/>
            <person name="Ouyang S."/>
            <person name="Liu J."/>
            <person name="Jones K.M."/>
            <person name="Gansberger K."/>
            <person name="Moffat K."/>
            <person name="Hill J."/>
            <person name="Bera J."/>
            <person name="Fadrosh D."/>
            <person name="Jin S."/>
            <person name="Johri S."/>
            <person name="Kim M."/>
            <person name="Overton L."/>
            <person name="Reardon M."/>
            <person name="Tsitrin T."/>
            <person name="Vuong H."/>
            <person name="Weaver B."/>
            <person name="Ciecko A."/>
            <person name="Tallon L."/>
            <person name="Jackson J."/>
            <person name="Pai G."/>
            <person name="Aken S.V."/>
            <person name="Utterback T."/>
            <person name="Reidmuller S."/>
            <person name="Feldblyum T."/>
            <person name="Hsiao J."/>
            <person name="Zismann V."/>
            <person name="Iobst S."/>
            <person name="de Vazeille A.R."/>
            <person name="Buell C.R."/>
            <person name="Ying K."/>
            <person name="Li Y."/>
            <person name="Lu T."/>
            <person name="Huang Y."/>
            <person name="Zhao Q."/>
            <person name="Feng Q."/>
            <person name="Zhang L."/>
            <person name="Zhu J."/>
            <person name="Weng Q."/>
            <person name="Mu J."/>
            <person name="Lu Y."/>
            <person name="Fan D."/>
            <person name="Liu Y."/>
            <person name="Guan J."/>
            <person name="Zhang Y."/>
            <person name="Yu S."/>
            <person name="Liu X."/>
            <person name="Zhang Y."/>
            <person name="Hong G."/>
            <person name="Han B."/>
            <person name="Choisne N."/>
            <person name="Demange N."/>
            <person name="Orjeda G."/>
            <person name="Samain S."/>
            <person name="Cattolico L."/>
            <person name="Pelletier E."/>
            <person name="Couloux A."/>
            <person name="Segurens B."/>
            <person name="Wincker P."/>
            <person name="D'Hont A."/>
            <person name="Scarpelli C."/>
            <person name="Weissenbach J."/>
            <person name="Salanoubat M."/>
            <person name="Quetier F."/>
            <person name="Yu Y."/>
            <person name="Kim H.R."/>
            <person name="Rambo T."/>
            <person name="Currie J."/>
            <person name="Collura K."/>
            <person name="Luo M."/>
            <person name="Yang T."/>
            <person name="Ammiraju J.S.S."/>
            <person name="Engler F."/>
            <person name="Soderlund C."/>
            <person name="Wing R.A."/>
            <person name="Palmer L.E."/>
            <person name="de la Bastide M."/>
            <person name="Spiegel L."/>
            <person name="Nascimento L."/>
            <person name="Zutavern T."/>
            <person name="O'Shaughnessy A."/>
            <person name="Dike S."/>
            <person name="Dedhia N."/>
            <person name="Preston R."/>
            <person name="Balija V."/>
            <person name="McCombie W.R."/>
            <person name="Chow T."/>
            <person name="Chen H."/>
            <person name="Chung M."/>
            <person name="Chen C."/>
            <person name="Shaw J."/>
            <person name="Wu H."/>
            <person name="Hsiao K."/>
            <person name="Chao Y."/>
            <person name="Chu M."/>
            <person name="Cheng C."/>
            <person name="Hour A."/>
            <person name="Lee P."/>
            <person name="Lin S."/>
            <person name="Lin Y."/>
            <person name="Liou J."/>
            <person name="Liu S."/>
            <person name="Hsing Y."/>
            <person name="Raghuvanshi S."/>
            <person name="Mohanty A."/>
            <person name="Bharti A.K."/>
            <person name="Gaur A."/>
            <person name="Gupta V."/>
            <person name="Kumar D."/>
            <person name="Ravi V."/>
            <person name="Vij S."/>
            <person name="Kapur A."/>
            <person name="Khurana P."/>
            <person name="Khurana P."/>
            <person name="Khurana J.P."/>
            <person name="Tyagi A.K."/>
            <person name="Gaikwad K."/>
            <person name="Singh A."/>
            <person name="Dalal V."/>
            <person name="Srivastava S."/>
            <person name="Dixit A."/>
            <person name="Pal A.K."/>
            <person name="Ghazi I.A."/>
            <person name="Yadav M."/>
            <person name="Pandit A."/>
            <person name="Bhargava A."/>
            <person name="Sureshbabu K."/>
            <person name="Batra K."/>
            <person name="Sharma T.R."/>
            <person name="Mohapatra T."/>
            <person name="Singh N.K."/>
            <person name="Messing J."/>
            <person name="Nelson A.B."/>
            <person name="Fuks G."/>
            <person name="Kavchok S."/>
            <person name="Keizer G."/>
            <person name="Linton E."/>
            <person name="Llaca V."/>
            <person name="Song R."/>
            <person name="Tanyolac B."/>
            <person name="Young S."/>
            <person name="Ho-Il K."/>
            <person name="Hahn J.H."/>
            <person name="Sangsakoo G."/>
            <person name="Vanavichit A."/>
            <person name="de Mattos Luiz.A.T."/>
            <person name="Zimmer P.D."/>
            <person name="Malone G."/>
            <person name="Dellagostin O."/>
            <person name="de Oliveira A.C."/>
            <person name="Bevan M."/>
            <person name="Bancroft I."/>
            <person name="Minx P."/>
            <person name="Cordum H."/>
            <person name="Wilson R."/>
            <person name="Cheng Z."/>
            <person name="Jin W."/>
            <person name="Jiang J."/>
            <person name="Leong S.A."/>
            <person name="Iwama H."/>
            <person name="Gojobori T."/>
            <person name="Itoh T."/>
            <person name="Niimura Y."/>
            <person name="Fujii Y."/>
            <person name="Habara T."/>
            <person name="Sakai H."/>
            <person name="Sato Y."/>
            <person name="Wilson G."/>
            <person name="Kumar K."/>
            <person name="McCouch S."/>
            <person name="Juretic N."/>
            <person name="Hoen D."/>
            <person name="Wright S."/>
            <person name="Bruskiewich R."/>
            <person name="Bureau T."/>
            <person name="Miyao A."/>
            <person name="Hirochika H."/>
            <person name="Nishikawa T."/>
            <person name="Kadowaki K."/>
            <person name="Sugiura M."/>
            <person name="Burr B."/>
            <person name="Sasaki T."/>
        </authorList>
    </citation>
    <scope>NUCLEOTIDE SEQUENCE [LARGE SCALE GENOMIC DNA]</scope>
    <source>
        <strain evidence="3">cv. Nipponbare</strain>
    </source>
</reference>
<sequence>MRRWEEEEKQKRKGGKKQTSEAEYWNLERRLSIAFVYGQGEKTEDATNDIASSQPRYEIPARSRVSWSYSLPVNGDQESLIQEESFLSGFLTRNTGWLKAQIQYRSDPGDWLPKRIRND</sequence>
<dbReference type="EMBL" id="AP014960">
    <property type="protein sequence ID" value="BAS89571.1"/>
    <property type="molecule type" value="Genomic_DNA"/>
</dbReference>
<dbReference type="InParanoid" id="A0A0P0WBF5"/>
<accession>A0A0P0WBF5</accession>
<evidence type="ECO:0000313" key="3">
    <source>
        <dbReference type="Proteomes" id="UP000059680"/>
    </source>
</evidence>
<proteinExistence type="predicted"/>
<dbReference type="AlphaFoldDB" id="A0A0P0WBF5"/>
<reference evidence="2 3" key="3">
    <citation type="journal article" date="2013" name="Rice">
        <title>Improvement of the Oryza sativa Nipponbare reference genome using next generation sequence and optical map data.</title>
        <authorList>
            <person name="Kawahara Y."/>
            <person name="de la Bastide M."/>
            <person name="Hamilton J.P."/>
            <person name="Kanamori H."/>
            <person name="McCombie W.R."/>
            <person name="Ouyang S."/>
            <person name="Schwartz D.C."/>
            <person name="Tanaka T."/>
            <person name="Wu J."/>
            <person name="Zhou S."/>
            <person name="Childs K.L."/>
            <person name="Davidson R.M."/>
            <person name="Lin H."/>
            <person name="Quesada-Ocampo L."/>
            <person name="Vaillancourt B."/>
            <person name="Sakai H."/>
            <person name="Lee S.S."/>
            <person name="Kim J."/>
            <person name="Numa H."/>
            <person name="Itoh T."/>
            <person name="Buell C.R."/>
            <person name="Matsumoto T."/>
        </authorList>
    </citation>
    <scope>NUCLEOTIDE SEQUENCE [LARGE SCALE GENOMIC DNA]</scope>
    <source>
        <strain evidence="3">cv. Nipponbare</strain>
    </source>
</reference>
<reference evidence="2 3" key="2">
    <citation type="journal article" date="2013" name="Plant Cell Physiol.">
        <title>Rice Annotation Project Database (RAP-DB): an integrative and interactive database for rice genomics.</title>
        <authorList>
            <person name="Sakai H."/>
            <person name="Lee S.S."/>
            <person name="Tanaka T."/>
            <person name="Numa H."/>
            <person name="Kim J."/>
            <person name="Kawahara Y."/>
            <person name="Wakimoto H."/>
            <person name="Yang C.C."/>
            <person name="Iwamoto M."/>
            <person name="Abe T."/>
            <person name="Yamada Y."/>
            <person name="Muto A."/>
            <person name="Inokuchi H."/>
            <person name="Ikemura T."/>
            <person name="Matsumoto T."/>
            <person name="Sasaki T."/>
            <person name="Itoh T."/>
        </authorList>
    </citation>
    <scope>NUCLEOTIDE SEQUENCE [LARGE SCALE GENOMIC DNA]</scope>
    <source>
        <strain evidence="3">cv. Nipponbare</strain>
    </source>
</reference>
<organism evidence="2 3">
    <name type="scientific">Oryza sativa subsp. japonica</name>
    <name type="common">Rice</name>
    <dbReference type="NCBI Taxonomy" id="39947"/>
    <lineage>
        <taxon>Eukaryota</taxon>
        <taxon>Viridiplantae</taxon>
        <taxon>Streptophyta</taxon>
        <taxon>Embryophyta</taxon>
        <taxon>Tracheophyta</taxon>
        <taxon>Spermatophyta</taxon>
        <taxon>Magnoliopsida</taxon>
        <taxon>Liliopsida</taxon>
        <taxon>Poales</taxon>
        <taxon>Poaceae</taxon>
        <taxon>BOP clade</taxon>
        <taxon>Oryzoideae</taxon>
        <taxon>Oryzeae</taxon>
        <taxon>Oryzinae</taxon>
        <taxon>Oryza</taxon>
        <taxon>Oryza sativa</taxon>
    </lineage>
</organism>
<evidence type="ECO:0000313" key="2">
    <source>
        <dbReference type="EMBL" id="BAS89571.1"/>
    </source>
</evidence>
<feature type="compositionally biased region" description="Basic and acidic residues" evidence="1">
    <location>
        <begin position="1"/>
        <end position="10"/>
    </location>
</feature>